<feature type="transmembrane region" description="Helical" evidence="6">
    <location>
        <begin position="399"/>
        <end position="421"/>
    </location>
</feature>
<gene>
    <name evidence="8" type="ORF">A2763_01720</name>
</gene>
<feature type="transmembrane region" description="Helical" evidence="6">
    <location>
        <begin position="228"/>
        <end position="246"/>
    </location>
</feature>
<dbReference type="SMART" id="SM00028">
    <property type="entry name" value="TPR"/>
    <property type="match status" value="2"/>
</dbReference>
<dbReference type="InterPro" id="IPR011990">
    <property type="entry name" value="TPR-like_helical_dom_sf"/>
</dbReference>
<feature type="transmembrane region" description="Helical" evidence="6">
    <location>
        <begin position="255"/>
        <end position="273"/>
    </location>
</feature>
<evidence type="ECO:0000256" key="4">
    <source>
        <dbReference type="ARBA" id="ARBA00023136"/>
    </source>
</evidence>
<dbReference type="EMBL" id="MFKV01000014">
    <property type="protein sequence ID" value="OGG50472.1"/>
    <property type="molecule type" value="Genomic_DNA"/>
</dbReference>
<dbReference type="STRING" id="1798482.A2763_01720"/>
<dbReference type="InterPro" id="IPR007016">
    <property type="entry name" value="O-antigen_ligase-rel_domated"/>
</dbReference>
<feature type="transmembrane region" description="Helical" evidence="6">
    <location>
        <begin position="427"/>
        <end position="445"/>
    </location>
</feature>
<feature type="transmembrane region" description="Helical" evidence="6">
    <location>
        <begin position="103"/>
        <end position="122"/>
    </location>
</feature>
<feature type="transmembrane region" description="Helical" evidence="6">
    <location>
        <begin position="39"/>
        <end position="62"/>
    </location>
</feature>
<comment type="caution">
    <text evidence="8">The sequence shown here is derived from an EMBL/GenBank/DDBJ whole genome shotgun (WGS) entry which is preliminary data.</text>
</comment>
<feature type="transmembrane region" description="Helical" evidence="6">
    <location>
        <begin position="129"/>
        <end position="153"/>
    </location>
</feature>
<evidence type="ECO:0000256" key="2">
    <source>
        <dbReference type="ARBA" id="ARBA00022692"/>
    </source>
</evidence>
<dbReference type="SUPFAM" id="SSF48452">
    <property type="entry name" value="TPR-like"/>
    <property type="match status" value="1"/>
</dbReference>
<dbReference type="InterPro" id="IPR019734">
    <property type="entry name" value="TPR_rpt"/>
</dbReference>
<evidence type="ECO:0000256" key="3">
    <source>
        <dbReference type="ARBA" id="ARBA00022989"/>
    </source>
</evidence>
<dbReference type="AlphaFoldDB" id="A0A1F6CNL1"/>
<dbReference type="Proteomes" id="UP000178370">
    <property type="component" value="Unassembled WGS sequence"/>
</dbReference>
<keyword evidence="4 6" id="KW-0472">Membrane</keyword>
<reference evidence="8 9" key="1">
    <citation type="journal article" date="2016" name="Nat. Commun.">
        <title>Thousands of microbial genomes shed light on interconnected biogeochemical processes in an aquifer system.</title>
        <authorList>
            <person name="Anantharaman K."/>
            <person name="Brown C.T."/>
            <person name="Hug L.A."/>
            <person name="Sharon I."/>
            <person name="Castelle C.J."/>
            <person name="Probst A.J."/>
            <person name="Thomas B.C."/>
            <person name="Singh A."/>
            <person name="Wilkins M.J."/>
            <person name="Karaoz U."/>
            <person name="Brodie E.L."/>
            <person name="Williams K.H."/>
            <person name="Hubbard S.S."/>
            <person name="Banfield J.F."/>
        </authorList>
    </citation>
    <scope>NUCLEOTIDE SEQUENCE [LARGE SCALE GENOMIC DNA]</scope>
</reference>
<evidence type="ECO:0000313" key="8">
    <source>
        <dbReference type="EMBL" id="OGG50472.1"/>
    </source>
</evidence>
<dbReference type="Pfam" id="PF04932">
    <property type="entry name" value="Wzy_C"/>
    <property type="match status" value="1"/>
</dbReference>
<feature type="transmembrane region" description="Helical" evidence="6">
    <location>
        <begin position="7"/>
        <end position="33"/>
    </location>
</feature>
<proteinExistence type="predicted"/>
<dbReference type="PANTHER" id="PTHR37422">
    <property type="entry name" value="TEICHURONIC ACID BIOSYNTHESIS PROTEIN TUAE"/>
    <property type="match status" value="1"/>
</dbReference>
<feature type="transmembrane region" description="Helical" evidence="6">
    <location>
        <begin position="69"/>
        <end position="91"/>
    </location>
</feature>
<evidence type="ECO:0000313" key="9">
    <source>
        <dbReference type="Proteomes" id="UP000178370"/>
    </source>
</evidence>
<dbReference type="Pfam" id="PF14559">
    <property type="entry name" value="TPR_19"/>
    <property type="match status" value="1"/>
</dbReference>
<sequence>MVLQQTLRWLVIGSIFALTIIPFIIAQSLYFPFITGKNFTFRILVEVGAAGWLALALIYPAYRPRRSWILGAFAVFVAIVALADAFGAYPFKSFWSNYERMDGFVTLAHLFVYFALATSMLTSEKLWRAFWNVSIIMSLAIAFYSFLQLFGVASLNAGFSSVERLDATFGNPIYLAVYMLFHIFIAALLWIGYWRESKPGKRWLLSSFYGAVISIDSLVLLLTGTRGTMIGLVGGIFVAATLIALFERDRSIKKWATGIVVGTLVLAGGFYFLRDSAFVHSIGFLNRLATISLTDATTKSRFMNWGMAWEGVKERPILGWGQENYAVVFDKYYNPGMYNAEPWFDRVHNIVFDWLIAAGFLGLIAYFSIFAAALYALWRAVLQGAHIEEKAPNVRRKEADVSAFSVMEASILTGLLAGYMIHNMTVFDNIVSYILFASVVVYIAWRESAFRATPVLWSRSLPQSAIAFVAGGAALVVWGVASYVNGAALAQNRLLIQAITPQEAGLEKNLEYMKGAIAENSVGTQEAREQLVQIASKVASLSEVNIAVKQDFYDTAVAQIQQQGEASPLDARAPLFLGVVHSAYGNHEAAAKAFAHALELSPKKQGILYEIARNANQRGDVVGALRALKQAFELETSNIQARILYAAALISVGNDAEADTLLAPIIETGEAADPRIAAAYVAKKRYDKIVLIWEAYVKAQPNDPQGYFTLAGAYYGSGDRAKAISSLETAAKLFPESAPQVAAFIEQIRDGTLKVE</sequence>
<feature type="repeat" description="TPR" evidence="5">
    <location>
        <begin position="704"/>
        <end position="737"/>
    </location>
</feature>
<evidence type="ECO:0000259" key="7">
    <source>
        <dbReference type="Pfam" id="PF04932"/>
    </source>
</evidence>
<dbReference type="PROSITE" id="PS50005">
    <property type="entry name" value="TPR"/>
    <property type="match status" value="2"/>
</dbReference>
<dbReference type="Gene3D" id="1.25.40.10">
    <property type="entry name" value="Tetratricopeptide repeat domain"/>
    <property type="match status" value="3"/>
</dbReference>
<dbReference type="Pfam" id="PF13181">
    <property type="entry name" value="TPR_8"/>
    <property type="match status" value="1"/>
</dbReference>
<feature type="transmembrane region" description="Helical" evidence="6">
    <location>
        <begin position="354"/>
        <end position="378"/>
    </location>
</feature>
<dbReference type="InterPro" id="IPR051533">
    <property type="entry name" value="WaaL-like"/>
</dbReference>
<evidence type="ECO:0000256" key="6">
    <source>
        <dbReference type="SAM" id="Phobius"/>
    </source>
</evidence>
<comment type="subcellular location">
    <subcellularLocation>
        <location evidence="1">Membrane</location>
        <topology evidence="1">Multi-pass membrane protein</topology>
    </subcellularLocation>
</comment>
<name>A0A1F6CNL1_9BACT</name>
<evidence type="ECO:0000256" key="1">
    <source>
        <dbReference type="ARBA" id="ARBA00004141"/>
    </source>
</evidence>
<accession>A0A1F6CNL1</accession>
<dbReference type="GO" id="GO:0016020">
    <property type="term" value="C:membrane"/>
    <property type="evidence" value="ECO:0007669"/>
    <property type="project" value="UniProtKB-SubCell"/>
</dbReference>
<dbReference type="PANTHER" id="PTHR37422:SF13">
    <property type="entry name" value="LIPOPOLYSACCHARIDE BIOSYNTHESIS PROTEIN PA4999-RELATED"/>
    <property type="match status" value="1"/>
</dbReference>
<keyword evidence="3 6" id="KW-1133">Transmembrane helix</keyword>
<feature type="transmembrane region" description="Helical" evidence="6">
    <location>
        <begin position="203"/>
        <end position="222"/>
    </location>
</feature>
<evidence type="ECO:0000256" key="5">
    <source>
        <dbReference type="PROSITE-ProRule" id="PRU00339"/>
    </source>
</evidence>
<feature type="transmembrane region" description="Helical" evidence="6">
    <location>
        <begin position="173"/>
        <end position="191"/>
    </location>
</feature>
<feature type="transmembrane region" description="Helical" evidence="6">
    <location>
        <begin position="465"/>
        <end position="484"/>
    </location>
</feature>
<organism evidence="8 9">
    <name type="scientific">Candidatus Kaiserbacteria bacterium RIFCSPHIGHO2_01_FULL_54_36</name>
    <dbReference type="NCBI Taxonomy" id="1798482"/>
    <lineage>
        <taxon>Bacteria</taxon>
        <taxon>Candidatus Kaiseribacteriota</taxon>
    </lineage>
</organism>
<keyword evidence="2 6" id="KW-0812">Transmembrane</keyword>
<feature type="domain" description="O-antigen ligase-related" evidence="7">
    <location>
        <begin position="215"/>
        <end position="367"/>
    </location>
</feature>
<keyword evidence="5" id="KW-0802">TPR repeat</keyword>
<feature type="repeat" description="TPR" evidence="5">
    <location>
        <begin position="571"/>
        <end position="604"/>
    </location>
</feature>
<protein>
    <recommendedName>
        <fullName evidence="7">O-antigen ligase-related domain-containing protein</fullName>
    </recommendedName>
</protein>